<evidence type="ECO:0000256" key="6">
    <source>
        <dbReference type="SAM" id="MobiDB-lite"/>
    </source>
</evidence>
<keyword evidence="4" id="KW-1133">Transmembrane helix</keyword>
<keyword evidence="2" id="KW-0813">Transport</keyword>
<evidence type="ECO:0000256" key="4">
    <source>
        <dbReference type="ARBA" id="ARBA00022989"/>
    </source>
</evidence>
<dbReference type="Gene3D" id="3.30.70.1350">
    <property type="entry name" value="Cation efflux protein, cytoplasmic domain"/>
    <property type="match status" value="1"/>
</dbReference>
<dbReference type="PANTHER" id="PTHR43840:SF15">
    <property type="entry name" value="MITOCHONDRIAL METAL TRANSPORTER 1-RELATED"/>
    <property type="match status" value="1"/>
</dbReference>
<dbReference type="InterPro" id="IPR027470">
    <property type="entry name" value="Cation_efflux_CTD"/>
</dbReference>
<keyword evidence="5" id="KW-0472">Membrane</keyword>
<comment type="subcellular location">
    <subcellularLocation>
        <location evidence="1">Membrane</location>
        <topology evidence="1">Multi-pass membrane protein</topology>
    </subcellularLocation>
</comment>
<organism evidence="9 10">
    <name type="scientific">Multifurca ochricompacta</name>
    <dbReference type="NCBI Taxonomy" id="376703"/>
    <lineage>
        <taxon>Eukaryota</taxon>
        <taxon>Fungi</taxon>
        <taxon>Dikarya</taxon>
        <taxon>Basidiomycota</taxon>
        <taxon>Agaricomycotina</taxon>
        <taxon>Agaricomycetes</taxon>
        <taxon>Russulales</taxon>
        <taxon>Russulaceae</taxon>
        <taxon>Multifurca</taxon>
    </lineage>
</organism>
<dbReference type="InterPro" id="IPR002524">
    <property type="entry name" value="Cation_efflux"/>
</dbReference>
<evidence type="ECO:0000313" key="10">
    <source>
        <dbReference type="Proteomes" id="UP001203297"/>
    </source>
</evidence>
<dbReference type="PANTHER" id="PTHR43840">
    <property type="entry name" value="MITOCHONDRIAL METAL TRANSPORTER 1-RELATED"/>
    <property type="match status" value="1"/>
</dbReference>
<comment type="caution">
    <text evidence="9">The sequence shown here is derived from an EMBL/GenBank/DDBJ whole genome shotgun (WGS) entry which is preliminary data.</text>
</comment>
<dbReference type="Proteomes" id="UP001203297">
    <property type="component" value="Unassembled WGS sequence"/>
</dbReference>
<evidence type="ECO:0000256" key="5">
    <source>
        <dbReference type="ARBA" id="ARBA00023136"/>
    </source>
</evidence>
<dbReference type="AlphaFoldDB" id="A0AAD4M9M1"/>
<sequence>MVGSLILISGFRISRHLPPTVLSSGLNRHHNSILRAAHTPPFTRSTFCRYYKMAEILRRGKHENGLDKGKYPATEGEGPDHGHTLSNSHSHSHGIFGGHSHSHKGGYAHGGGLVETLESGGDRGSRVTLIGLFANVLLTSAKGAAGWFMNSAALLADAGHSLSDLLGDFVVLFSWRLSRRPPSRRYPFGLAKFETVGTGLVAILLIGGALGIGAHSLSLLFSALSEIALTVTAGPLQTALLNVTAAAHNIPAIGQIAHSHAHAHAHLLDPNAAWFAAASVVSKEWLFRITRKVAEQESSPVLLANAYHHRSDAYSSIVALAAILGSGWFPALPLDPVGGLLVSILIFQQGLSILKGAFWEMTDASVPESVLRTLSRSLDNMLQNPHFIVPSIRIHDIRARRAGSQLFVNLSIGVPGELTANQLDQIERQIFATLKAERRDVKEVQIQFKVVS</sequence>
<dbReference type="NCBIfam" id="TIGR01297">
    <property type="entry name" value="CDF"/>
    <property type="match status" value="1"/>
</dbReference>
<proteinExistence type="predicted"/>
<protein>
    <submittedName>
        <fullName evidence="9">Cation efflux family-domain-containing protein</fullName>
    </submittedName>
</protein>
<feature type="region of interest" description="Disordered" evidence="6">
    <location>
        <begin position="63"/>
        <end position="103"/>
    </location>
</feature>
<feature type="domain" description="Cation efflux protein transmembrane" evidence="7">
    <location>
        <begin position="129"/>
        <end position="357"/>
    </location>
</feature>
<dbReference type="Pfam" id="PF01545">
    <property type="entry name" value="Cation_efflux"/>
    <property type="match status" value="1"/>
</dbReference>
<dbReference type="Gene3D" id="1.20.1510.10">
    <property type="entry name" value="Cation efflux protein transmembrane domain"/>
    <property type="match status" value="1"/>
</dbReference>
<gene>
    <name evidence="9" type="ORF">B0F90DRAFT_1699161</name>
</gene>
<reference evidence="9" key="1">
    <citation type="journal article" date="2022" name="New Phytol.">
        <title>Evolutionary transition to the ectomycorrhizal habit in the genomes of a hyperdiverse lineage of mushroom-forming fungi.</title>
        <authorList>
            <person name="Looney B."/>
            <person name="Miyauchi S."/>
            <person name="Morin E."/>
            <person name="Drula E."/>
            <person name="Courty P.E."/>
            <person name="Kohler A."/>
            <person name="Kuo A."/>
            <person name="LaButti K."/>
            <person name="Pangilinan J."/>
            <person name="Lipzen A."/>
            <person name="Riley R."/>
            <person name="Andreopoulos W."/>
            <person name="He G."/>
            <person name="Johnson J."/>
            <person name="Nolan M."/>
            <person name="Tritt A."/>
            <person name="Barry K.W."/>
            <person name="Grigoriev I.V."/>
            <person name="Nagy L.G."/>
            <person name="Hibbett D."/>
            <person name="Henrissat B."/>
            <person name="Matheny P.B."/>
            <person name="Labbe J."/>
            <person name="Martin F.M."/>
        </authorList>
    </citation>
    <scope>NUCLEOTIDE SEQUENCE</scope>
    <source>
        <strain evidence="9">BPL690</strain>
    </source>
</reference>
<dbReference type="GO" id="GO:0016020">
    <property type="term" value="C:membrane"/>
    <property type="evidence" value="ECO:0007669"/>
    <property type="project" value="UniProtKB-SubCell"/>
</dbReference>
<keyword evidence="10" id="KW-1185">Reference proteome</keyword>
<dbReference type="EMBL" id="WTXG01000005">
    <property type="protein sequence ID" value="KAI0305573.1"/>
    <property type="molecule type" value="Genomic_DNA"/>
</dbReference>
<evidence type="ECO:0000259" key="8">
    <source>
        <dbReference type="Pfam" id="PF16916"/>
    </source>
</evidence>
<dbReference type="InterPro" id="IPR050291">
    <property type="entry name" value="CDF_Transporter"/>
</dbReference>
<dbReference type="SUPFAM" id="SSF160240">
    <property type="entry name" value="Cation efflux protein cytoplasmic domain-like"/>
    <property type="match status" value="1"/>
</dbReference>
<dbReference type="InterPro" id="IPR058533">
    <property type="entry name" value="Cation_efflux_TM"/>
</dbReference>
<dbReference type="GO" id="GO:0098771">
    <property type="term" value="P:inorganic ion homeostasis"/>
    <property type="evidence" value="ECO:0007669"/>
    <property type="project" value="UniProtKB-ARBA"/>
</dbReference>
<evidence type="ECO:0000256" key="2">
    <source>
        <dbReference type="ARBA" id="ARBA00022448"/>
    </source>
</evidence>
<name>A0AAD4M9M1_9AGAM</name>
<evidence type="ECO:0000256" key="3">
    <source>
        <dbReference type="ARBA" id="ARBA00022692"/>
    </source>
</evidence>
<dbReference type="InterPro" id="IPR036837">
    <property type="entry name" value="Cation_efflux_CTD_sf"/>
</dbReference>
<evidence type="ECO:0000259" key="7">
    <source>
        <dbReference type="Pfam" id="PF01545"/>
    </source>
</evidence>
<dbReference type="SUPFAM" id="SSF161111">
    <property type="entry name" value="Cation efflux protein transmembrane domain-like"/>
    <property type="match status" value="1"/>
</dbReference>
<evidence type="ECO:0000256" key="1">
    <source>
        <dbReference type="ARBA" id="ARBA00004141"/>
    </source>
</evidence>
<dbReference type="GO" id="GO:0030003">
    <property type="term" value="P:intracellular monoatomic cation homeostasis"/>
    <property type="evidence" value="ECO:0007669"/>
    <property type="project" value="UniProtKB-ARBA"/>
</dbReference>
<accession>A0AAD4M9M1</accession>
<dbReference type="InterPro" id="IPR027469">
    <property type="entry name" value="Cation_efflux_TMD_sf"/>
</dbReference>
<dbReference type="Pfam" id="PF16916">
    <property type="entry name" value="ZT_dimer"/>
    <property type="match status" value="1"/>
</dbReference>
<evidence type="ECO:0000313" key="9">
    <source>
        <dbReference type="EMBL" id="KAI0305573.1"/>
    </source>
</evidence>
<dbReference type="GO" id="GO:0008324">
    <property type="term" value="F:monoatomic cation transmembrane transporter activity"/>
    <property type="evidence" value="ECO:0007669"/>
    <property type="project" value="InterPro"/>
</dbReference>
<keyword evidence="3" id="KW-0812">Transmembrane</keyword>
<feature type="domain" description="Cation efflux protein cytoplasmic" evidence="8">
    <location>
        <begin position="393"/>
        <end position="447"/>
    </location>
</feature>